<dbReference type="EMBL" id="BAAAKV010000026">
    <property type="protein sequence ID" value="GAA1172591.1"/>
    <property type="molecule type" value="Genomic_DNA"/>
</dbReference>
<feature type="region of interest" description="Disordered" evidence="1">
    <location>
        <begin position="86"/>
        <end position="124"/>
    </location>
</feature>
<dbReference type="InterPro" id="IPR045608">
    <property type="entry name" value="Trypco2"/>
</dbReference>
<keyword evidence="4" id="KW-1185">Reference proteome</keyword>
<evidence type="ECO:0000256" key="1">
    <source>
        <dbReference type="SAM" id="MobiDB-lite"/>
    </source>
</evidence>
<dbReference type="Proteomes" id="UP001501371">
    <property type="component" value="Unassembled WGS sequence"/>
</dbReference>
<evidence type="ECO:0000259" key="2">
    <source>
        <dbReference type="Pfam" id="PF19631"/>
    </source>
</evidence>
<accession>A0ABN1UVJ0</accession>
<feature type="compositionally biased region" description="Gly residues" evidence="1">
    <location>
        <begin position="108"/>
        <end position="124"/>
    </location>
</feature>
<dbReference type="Pfam" id="PF19631">
    <property type="entry name" value="Trypco2"/>
    <property type="match status" value="1"/>
</dbReference>
<gene>
    <name evidence="3" type="ORF">GCM10009654_32270</name>
</gene>
<reference evidence="3 4" key="1">
    <citation type="journal article" date="2019" name="Int. J. Syst. Evol. Microbiol.">
        <title>The Global Catalogue of Microorganisms (GCM) 10K type strain sequencing project: providing services to taxonomists for standard genome sequencing and annotation.</title>
        <authorList>
            <consortium name="The Broad Institute Genomics Platform"/>
            <consortium name="The Broad Institute Genome Sequencing Center for Infectious Disease"/>
            <person name="Wu L."/>
            <person name="Ma J."/>
        </authorList>
    </citation>
    <scope>NUCLEOTIDE SEQUENCE [LARGE SCALE GENOMIC DNA]</scope>
    <source>
        <strain evidence="3 4">JCM 12696</strain>
    </source>
</reference>
<protein>
    <recommendedName>
        <fullName evidence="2">Trypsin-co-occurring domain-containing protein</fullName>
    </recommendedName>
</protein>
<feature type="domain" description="Trypsin-co-occurring" evidence="2">
    <location>
        <begin position="11"/>
        <end position="88"/>
    </location>
</feature>
<comment type="caution">
    <text evidence="3">The sequence shown here is derived from an EMBL/GenBank/DDBJ whole genome shotgun (WGS) entry which is preliminary data.</text>
</comment>
<organism evidence="3 4">
    <name type="scientific">Streptomyces hebeiensis</name>
    <dbReference type="NCBI Taxonomy" id="229486"/>
    <lineage>
        <taxon>Bacteria</taxon>
        <taxon>Bacillati</taxon>
        <taxon>Actinomycetota</taxon>
        <taxon>Actinomycetes</taxon>
        <taxon>Kitasatosporales</taxon>
        <taxon>Streptomycetaceae</taxon>
        <taxon>Streptomyces</taxon>
    </lineage>
</organism>
<proteinExistence type="predicted"/>
<name>A0ABN1UVJ0_9ACTN</name>
<evidence type="ECO:0000313" key="3">
    <source>
        <dbReference type="EMBL" id="GAA1172591.1"/>
    </source>
</evidence>
<sequence length="124" mass="13052">MANDDHDFDGIELADAIQSVRDQLLDAATRATDRPLSFEVGDIQMEFTLELRKEVKGGTKVKAWVVEAGADGTRATGRTHKVAFTLTPRDARTGAPWKVGDPDHGSTAGFGGRAGGTDAAGGAR</sequence>
<evidence type="ECO:0000313" key="4">
    <source>
        <dbReference type="Proteomes" id="UP001501371"/>
    </source>
</evidence>